<evidence type="ECO:0000256" key="1">
    <source>
        <dbReference type="ARBA" id="ARBA00006739"/>
    </source>
</evidence>
<evidence type="ECO:0000313" key="3">
    <source>
        <dbReference type="EMBL" id="MDN4614431.1"/>
    </source>
</evidence>
<dbReference type="RefSeq" id="WP_301211057.1">
    <property type="nucleotide sequence ID" value="NZ_JAROCF010000001.1"/>
</dbReference>
<dbReference type="CDD" id="cd04179">
    <property type="entry name" value="DPM_DPG-synthase_like"/>
    <property type="match status" value="1"/>
</dbReference>
<feature type="domain" description="Glycosyltransferase 2-like" evidence="2">
    <location>
        <begin position="10"/>
        <end position="139"/>
    </location>
</feature>
<dbReference type="Gene3D" id="3.90.550.10">
    <property type="entry name" value="Spore Coat Polysaccharide Biosynthesis Protein SpsA, Chain A"/>
    <property type="match status" value="1"/>
</dbReference>
<dbReference type="Pfam" id="PF00535">
    <property type="entry name" value="Glycos_transf_2"/>
    <property type="match status" value="1"/>
</dbReference>
<dbReference type="InterPro" id="IPR029044">
    <property type="entry name" value="Nucleotide-diphossugar_trans"/>
</dbReference>
<evidence type="ECO:0000313" key="4">
    <source>
        <dbReference type="Proteomes" id="UP001174208"/>
    </source>
</evidence>
<dbReference type="PANTHER" id="PTHR48090">
    <property type="entry name" value="UNDECAPRENYL-PHOSPHATE 4-DEOXY-4-FORMAMIDO-L-ARABINOSE TRANSFERASE-RELATED"/>
    <property type="match status" value="1"/>
</dbReference>
<comment type="similarity">
    <text evidence="1">Belongs to the glycosyltransferase 2 family.</text>
</comment>
<dbReference type="Proteomes" id="UP001174208">
    <property type="component" value="Unassembled WGS sequence"/>
</dbReference>
<protein>
    <submittedName>
        <fullName evidence="3">Glycosyltransferase family 2 protein</fullName>
    </submittedName>
</protein>
<name>A0ABT8KCB9_9MICO</name>
<keyword evidence="4" id="KW-1185">Reference proteome</keyword>
<reference evidence="3" key="1">
    <citation type="submission" date="2023-06" db="EMBL/GenBank/DDBJ databases">
        <title>MT1 and MT2 Draft Genomes of Novel Species.</title>
        <authorList>
            <person name="Venkateswaran K."/>
        </authorList>
    </citation>
    <scope>NUCLEOTIDE SEQUENCE</scope>
    <source>
        <strain evidence="3">F6_8S_P_1B</strain>
    </source>
</reference>
<gene>
    <name evidence="3" type="ORF">P5G50_08205</name>
</gene>
<dbReference type="InterPro" id="IPR050256">
    <property type="entry name" value="Glycosyltransferase_2"/>
</dbReference>
<evidence type="ECO:0000259" key="2">
    <source>
        <dbReference type="Pfam" id="PF00535"/>
    </source>
</evidence>
<accession>A0ABT8KCB9</accession>
<dbReference type="PANTHER" id="PTHR48090:SF7">
    <property type="entry name" value="RFBJ PROTEIN"/>
    <property type="match status" value="1"/>
</dbReference>
<proteinExistence type="inferred from homology"/>
<sequence>MPFSLSDTLVVMPAFNEEESVAAVVAEVEAKLPGITVLVVDDGSLDRTAEVAKAAGARVASMPFNMGVGGAMRLGFQYAKENGFPVVVQVDADGQHDPDGVPSLLAALDEADLVIGARFSGQGDYEVKGPRRWAMTVLSRVLSRVVQSPLKDTTSGFKANGPKAVALFAHSFPAEYLGDTVEALVIAARAGLKVTQVPVTMRPRAAGQPSHNPIKAAVYLARAFVALLVALMRPRTALKETATA</sequence>
<comment type="caution">
    <text evidence="3">The sequence shown here is derived from an EMBL/GenBank/DDBJ whole genome shotgun (WGS) entry which is preliminary data.</text>
</comment>
<dbReference type="InterPro" id="IPR001173">
    <property type="entry name" value="Glyco_trans_2-like"/>
</dbReference>
<dbReference type="EMBL" id="JAROCF010000001">
    <property type="protein sequence ID" value="MDN4614431.1"/>
    <property type="molecule type" value="Genomic_DNA"/>
</dbReference>
<dbReference type="SUPFAM" id="SSF53448">
    <property type="entry name" value="Nucleotide-diphospho-sugar transferases"/>
    <property type="match status" value="1"/>
</dbReference>
<organism evidence="3 4">
    <name type="scientific">Leifsonia williamsii</name>
    <dbReference type="NCBI Taxonomy" id="3035919"/>
    <lineage>
        <taxon>Bacteria</taxon>
        <taxon>Bacillati</taxon>
        <taxon>Actinomycetota</taxon>
        <taxon>Actinomycetes</taxon>
        <taxon>Micrococcales</taxon>
        <taxon>Microbacteriaceae</taxon>
        <taxon>Leifsonia</taxon>
    </lineage>
</organism>